<accession>A0AA35RM34</accession>
<feature type="region of interest" description="Disordered" evidence="7">
    <location>
        <begin position="566"/>
        <end position="612"/>
    </location>
</feature>
<dbReference type="GO" id="GO:0006260">
    <property type="term" value="P:DNA replication"/>
    <property type="evidence" value="ECO:0007669"/>
    <property type="project" value="UniProtKB-KW"/>
</dbReference>
<organism evidence="10 11">
    <name type="scientific">Geodia barretti</name>
    <name type="common">Barrett's horny sponge</name>
    <dbReference type="NCBI Taxonomy" id="519541"/>
    <lineage>
        <taxon>Eukaryota</taxon>
        <taxon>Metazoa</taxon>
        <taxon>Porifera</taxon>
        <taxon>Demospongiae</taxon>
        <taxon>Heteroscleromorpha</taxon>
        <taxon>Tetractinellida</taxon>
        <taxon>Astrophorina</taxon>
        <taxon>Geodiidae</taxon>
        <taxon>Geodia</taxon>
    </lineage>
</organism>
<evidence type="ECO:0000256" key="2">
    <source>
        <dbReference type="ARBA" id="ARBA00022705"/>
    </source>
</evidence>
<gene>
    <name evidence="10" type="ORF">GBAR_LOCUS8820</name>
</gene>
<feature type="compositionally biased region" description="Polar residues" evidence="7">
    <location>
        <begin position="904"/>
        <end position="916"/>
    </location>
</feature>
<keyword evidence="3" id="KW-0227">DNA damage</keyword>
<dbReference type="Pfam" id="PF11600">
    <property type="entry name" value="CAF1A_acidic"/>
    <property type="match status" value="1"/>
</dbReference>
<protein>
    <submittedName>
        <fullName evidence="10">Chromatin assembly factor 1 subunit A</fullName>
    </submittedName>
</protein>
<feature type="compositionally biased region" description="Low complexity" evidence="7">
    <location>
        <begin position="83"/>
        <end position="95"/>
    </location>
</feature>
<feature type="compositionally biased region" description="Polar residues" evidence="7">
    <location>
        <begin position="26"/>
        <end position="37"/>
    </location>
</feature>
<reference evidence="10" key="1">
    <citation type="submission" date="2023-03" db="EMBL/GenBank/DDBJ databases">
        <authorList>
            <person name="Steffen K."/>
            <person name="Cardenas P."/>
        </authorList>
    </citation>
    <scope>NUCLEOTIDE SEQUENCE</scope>
</reference>
<keyword evidence="4" id="KW-0143">Chaperone</keyword>
<dbReference type="PANTHER" id="PTHR15272:SF0">
    <property type="entry name" value="CHROMATIN ASSEMBLY FACTOR 1 SUBUNIT A"/>
    <property type="match status" value="1"/>
</dbReference>
<dbReference type="Proteomes" id="UP001174909">
    <property type="component" value="Unassembled WGS sequence"/>
</dbReference>
<feature type="compositionally biased region" description="Basic and acidic residues" evidence="7">
    <location>
        <begin position="596"/>
        <end position="605"/>
    </location>
</feature>
<evidence type="ECO:0000256" key="7">
    <source>
        <dbReference type="SAM" id="MobiDB-lite"/>
    </source>
</evidence>
<name>A0AA35RM34_GEOBA</name>
<evidence type="ECO:0000259" key="8">
    <source>
        <dbReference type="Pfam" id="PF11600"/>
    </source>
</evidence>
<evidence type="ECO:0000256" key="6">
    <source>
        <dbReference type="ARBA" id="ARBA00023242"/>
    </source>
</evidence>
<sequence length="951" mass="104372">MNVADSVSPTADMECRGKGVPPTDVETPSSLLVSSETACGLKQSRLLFPPSTTVPPLPPTNGDTPTATPTQQQQLECVSSNGSPPQSTAPPTTTPMEIEESGETSCEPVKSTSVAVSETLTKVKKTKALRLERERLRAEAQAVREEERLRKEEARLKRELEKKARRERREQEERARQERKEAREREKREKQEKKETERRYREEEEKKRREEKQRAELEKQLCAEEKIRKQHKLFSSFFSKLPKTEAQTNCTHTHCVMQGRSENERRGVGFDASVFDGMINSQTEAHLSYLTDCRSHRLRTYKPRPAESDDVIITSSPNAPPRPQMKLLQFHSNVRPPYFGSWRKKSEVVSGRAPFRMDKSVLDYEFDSDDEWEEEEPGESVSSASEGEESGGEESGGEEEGEDGFFVPHGYLSEDEGERSESEEGGGLPGTQMDKVQAKARAWEAEFQRTCHPKKPVCIGCVWVMGEGEGGEGRREDQVFLSKLSALVLTESPVRVEPLTPVTTIPTETHASSVTDNLKRPVPEEAMPDLIRLVHQSTAGLGKLVKMFQAHWGAVLQNRGTPLDVGEVGDVGQGGVRSTRDRGSPPAGSGGLSSPRVREAVEGENHSGISKRQLEKKIQQIAVKELRPPSTKQTWYVHDAILEKYKIDGAQLVPLFPPTPKSCLTSVAEKSCSPEASLSTPVSKKRAKRRAAGNTPTLFEVIAKSPQATSSATAPAQKRLKLVPSPARSAAKSTGDSKPPKKRIRLESLSLRSPLPPVEKAGASGSPVIIIDDTSTDTSTDTHSLQPMDDSKPSTNTTVSAQPMDNSTPSTTGTVSVQPMDDSKPSTSSTVLVQPIDNSKPLANTTISVQPTDNSKPSTNNITTPLRKAQIPVKRLPQIPAANQPTPDTKTVFADTKCLQEVTNSQKSLAGTSNSEDGGKNGENRPHVDWQKLLSASSSNCNKVMVIADMH</sequence>
<evidence type="ECO:0000256" key="1">
    <source>
        <dbReference type="ARBA" id="ARBA00004123"/>
    </source>
</evidence>
<dbReference type="GO" id="GO:0005634">
    <property type="term" value="C:nucleus"/>
    <property type="evidence" value="ECO:0007669"/>
    <property type="project" value="UniProtKB-SubCell"/>
</dbReference>
<feature type="domain" description="Chromatin assembly factor 1 subunit A dimerization" evidence="9">
    <location>
        <begin position="326"/>
        <end position="393"/>
    </location>
</feature>
<evidence type="ECO:0000259" key="9">
    <source>
        <dbReference type="Pfam" id="PF12253"/>
    </source>
</evidence>
<feature type="compositionally biased region" description="Acidic residues" evidence="7">
    <location>
        <begin position="413"/>
        <end position="424"/>
    </location>
</feature>
<evidence type="ECO:0000313" key="11">
    <source>
        <dbReference type="Proteomes" id="UP001174909"/>
    </source>
</evidence>
<feature type="compositionally biased region" description="Low complexity" evidence="7">
    <location>
        <begin position="584"/>
        <end position="595"/>
    </location>
</feature>
<comment type="subcellular location">
    <subcellularLocation>
        <location evidence="1">Nucleus</location>
    </subcellularLocation>
</comment>
<evidence type="ECO:0000256" key="4">
    <source>
        <dbReference type="ARBA" id="ARBA00023186"/>
    </source>
</evidence>
<evidence type="ECO:0000313" key="10">
    <source>
        <dbReference type="EMBL" id="CAI8014055.1"/>
    </source>
</evidence>
<feature type="compositionally biased region" description="Low complexity" evidence="7">
    <location>
        <begin position="706"/>
        <end position="717"/>
    </location>
</feature>
<feature type="compositionally biased region" description="Basic and acidic residues" evidence="7">
    <location>
        <begin position="917"/>
        <end position="926"/>
    </location>
</feature>
<dbReference type="AlphaFoldDB" id="A0AA35RM34"/>
<feature type="compositionally biased region" description="Polar residues" evidence="7">
    <location>
        <begin position="841"/>
        <end position="863"/>
    </location>
</feature>
<keyword evidence="11" id="KW-1185">Reference proteome</keyword>
<keyword evidence="6" id="KW-0539">Nucleus</keyword>
<evidence type="ECO:0000256" key="3">
    <source>
        <dbReference type="ARBA" id="ARBA00022763"/>
    </source>
</evidence>
<feature type="region of interest" description="Disordered" evidence="7">
    <location>
        <begin position="160"/>
        <end position="213"/>
    </location>
</feature>
<proteinExistence type="predicted"/>
<keyword evidence="5" id="KW-0234">DNA repair</keyword>
<feature type="compositionally biased region" description="Acidic residues" evidence="7">
    <location>
        <begin position="386"/>
        <end position="403"/>
    </location>
</feature>
<dbReference type="Pfam" id="PF12253">
    <property type="entry name" value="CAF1A_dimeriz"/>
    <property type="match status" value="1"/>
</dbReference>
<dbReference type="EMBL" id="CASHTH010001322">
    <property type="protein sequence ID" value="CAI8014055.1"/>
    <property type="molecule type" value="Genomic_DNA"/>
</dbReference>
<evidence type="ECO:0000256" key="5">
    <source>
        <dbReference type="ARBA" id="ARBA00023204"/>
    </source>
</evidence>
<feature type="compositionally biased region" description="Acidic residues" evidence="7">
    <location>
        <begin position="367"/>
        <end position="378"/>
    </location>
</feature>
<feature type="compositionally biased region" description="Low complexity" evidence="7">
    <location>
        <begin position="769"/>
        <end position="782"/>
    </location>
</feature>
<dbReference type="PANTHER" id="PTHR15272">
    <property type="entry name" value="CHROMATIN ASSEMBLY FACTOR 1 SUBUNIT A CAF-1 SUBUNIT A"/>
    <property type="match status" value="1"/>
</dbReference>
<feature type="region of interest" description="Disordered" evidence="7">
    <location>
        <begin position="1"/>
        <end position="114"/>
    </location>
</feature>
<dbReference type="InterPro" id="IPR021644">
    <property type="entry name" value="CAF-1_p150_acidic"/>
</dbReference>
<dbReference type="GO" id="GO:0006334">
    <property type="term" value="P:nucleosome assembly"/>
    <property type="evidence" value="ECO:0007669"/>
    <property type="project" value="TreeGrafter"/>
</dbReference>
<comment type="caution">
    <text evidence="10">The sequence shown here is derived from an EMBL/GenBank/DDBJ whole genome shotgun (WGS) entry which is preliminary data.</text>
</comment>
<keyword evidence="2" id="KW-0235">DNA replication</keyword>
<feature type="compositionally biased region" description="Low complexity" evidence="7">
    <location>
        <begin position="64"/>
        <end position="74"/>
    </location>
</feature>
<feature type="compositionally biased region" description="Polar residues" evidence="7">
    <location>
        <begin position="793"/>
        <end position="817"/>
    </location>
</feature>
<feature type="region of interest" description="Disordered" evidence="7">
    <location>
        <begin position="706"/>
        <end position="863"/>
    </location>
</feature>
<dbReference type="GO" id="GO:0033186">
    <property type="term" value="C:CAF-1 complex"/>
    <property type="evidence" value="ECO:0007669"/>
    <property type="project" value="TreeGrafter"/>
</dbReference>
<feature type="region of interest" description="Disordered" evidence="7">
    <location>
        <begin position="367"/>
        <end position="439"/>
    </location>
</feature>
<dbReference type="InterPro" id="IPR022043">
    <property type="entry name" value="CAF1A_DD"/>
</dbReference>
<feature type="domain" description="Chromatin assembly factor 1 p150 subunit acidic region" evidence="8">
    <location>
        <begin position="129"/>
        <end position="255"/>
    </location>
</feature>
<dbReference type="GO" id="GO:0006281">
    <property type="term" value="P:DNA repair"/>
    <property type="evidence" value="ECO:0007669"/>
    <property type="project" value="UniProtKB-KW"/>
</dbReference>
<feature type="region of interest" description="Disordered" evidence="7">
    <location>
        <begin position="904"/>
        <end position="926"/>
    </location>
</feature>